<proteinExistence type="predicted"/>
<protein>
    <submittedName>
        <fullName evidence="1">Uncharacterized protein</fullName>
    </submittedName>
</protein>
<keyword evidence="2" id="KW-1185">Reference proteome</keyword>
<reference evidence="2" key="1">
    <citation type="journal article" date="2019" name="Int. J. Syst. Evol. Microbiol.">
        <title>The Global Catalogue of Microorganisms (GCM) 10K type strain sequencing project: providing services to taxonomists for standard genome sequencing and annotation.</title>
        <authorList>
            <consortium name="The Broad Institute Genomics Platform"/>
            <consortium name="The Broad Institute Genome Sequencing Center for Infectious Disease"/>
            <person name="Wu L."/>
            <person name="Ma J."/>
        </authorList>
    </citation>
    <scope>NUCLEOTIDE SEQUENCE [LARGE SCALE GENOMIC DNA]</scope>
    <source>
        <strain evidence="2">CCUG 53519</strain>
    </source>
</reference>
<evidence type="ECO:0000313" key="2">
    <source>
        <dbReference type="Proteomes" id="UP001597169"/>
    </source>
</evidence>
<dbReference type="EMBL" id="JBHTKX010000001">
    <property type="protein sequence ID" value="MFD1126631.1"/>
    <property type="molecule type" value="Genomic_DNA"/>
</dbReference>
<dbReference type="Proteomes" id="UP001597169">
    <property type="component" value="Unassembled WGS sequence"/>
</dbReference>
<organism evidence="1 2">
    <name type="scientific">Paenibacillus provencensis</name>
    <dbReference type="NCBI Taxonomy" id="441151"/>
    <lineage>
        <taxon>Bacteria</taxon>
        <taxon>Bacillati</taxon>
        <taxon>Bacillota</taxon>
        <taxon>Bacilli</taxon>
        <taxon>Bacillales</taxon>
        <taxon>Paenibacillaceae</taxon>
        <taxon>Paenibacillus</taxon>
    </lineage>
</organism>
<name>A0ABW3PSH0_9BACL</name>
<comment type="caution">
    <text evidence="1">The sequence shown here is derived from an EMBL/GenBank/DDBJ whole genome shotgun (WGS) entry which is preliminary data.</text>
</comment>
<dbReference type="RefSeq" id="WP_251584915.1">
    <property type="nucleotide sequence ID" value="NZ_JBHTKX010000001.1"/>
</dbReference>
<sequence>MPGVDFRGTAGEEGKGIVRADGFATGSGSATLPQIIASTTITFDPPSLATGTFAVSSAITVSGVALGDSVELYPPYDTDGVMYQASPSAANTIKISLFNANTATKDLASGAWGVVVKRRV</sequence>
<evidence type="ECO:0000313" key="1">
    <source>
        <dbReference type="EMBL" id="MFD1126631.1"/>
    </source>
</evidence>
<gene>
    <name evidence="1" type="ORF">ACFQ3J_00385</name>
</gene>
<accession>A0ABW3PSH0</accession>